<evidence type="ECO:0000256" key="5">
    <source>
        <dbReference type="ARBA" id="ARBA00047400"/>
    </source>
</evidence>
<protein>
    <recommendedName>
        <fullName evidence="4">3-oxoacyl-[acyl-carrier-protein] reductase MabA</fullName>
    </recommendedName>
</protein>
<dbReference type="Proteomes" id="UP000465240">
    <property type="component" value="Unassembled WGS sequence"/>
</dbReference>
<keyword evidence="7" id="KW-0614">Plasmid</keyword>
<feature type="region of interest" description="Disordered" evidence="6">
    <location>
        <begin position="1"/>
        <end position="27"/>
    </location>
</feature>
<keyword evidence="3" id="KW-0134">Cell wall</keyword>
<evidence type="ECO:0000256" key="6">
    <source>
        <dbReference type="SAM" id="MobiDB-lite"/>
    </source>
</evidence>
<comment type="subcellular location">
    <subcellularLocation>
        <location evidence="1">Secreted</location>
        <location evidence="1">Cell wall</location>
    </subcellularLocation>
</comment>
<evidence type="ECO:0000313" key="8">
    <source>
        <dbReference type="Proteomes" id="UP000465240"/>
    </source>
</evidence>
<organism evidence="7 8">
    <name type="scientific">Mycobacterium paragordonae</name>
    <dbReference type="NCBI Taxonomy" id="1389713"/>
    <lineage>
        <taxon>Bacteria</taxon>
        <taxon>Bacillati</taxon>
        <taxon>Actinomycetota</taxon>
        <taxon>Actinomycetes</taxon>
        <taxon>Mycobacteriales</taxon>
        <taxon>Mycobacteriaceae</taxon>
        <taxon>Mycobacterium</taxon>
    </lineage>
</organism>
<feature type="compositionally biased region" description="Basic and acidic residues" evidence="6">
    <location>
        <begin position="10"/>
        <end position="27"/>
    </location>
</feature>
<dbReference type="InterPro" id="IPR036291">
    <property type="entry name" value="NAD(P)-bd_dom_sf"/>
</dbReference>
<dbReference type="EMBL" id="BLKX01000002">
    <property type="protein sequence ID" value="GFG82868.1"/>
    <property type="molecule type" value="Genomic_DNA"/>
</dbReference>
<evidence type="ECO:0000256" key="1">
    <source>
        <dbReference type="ARBA" id="ARBA00004191"/>
    </source>
</evidence>
<reference evidence="7 8" key="1">
    <citation type="journal article" date="2019" name="Emerg. Microbes Infect.">
        <title>Comprehensive subspecies identification of 175 nontuberculous mycobacteria species based on 7547 genomic profiles.</title>
        <authorList>
            <person name="Matsumoto Y."/>
            <person name="Kinjo T."/>
            <person name="Motooka D."/>
            <person name="Nabeya D."/>
            <person name="Jung N."/>
            <person name="Uechi K."/>
            <person name="Horii T."/>
            <person name="Iida T."/>
            <person name="Fujita J."/>
            <person name="Nakamura S."/>
        </authorList>
    </citation>
    <scope>NUCLEOTIDE SEQUENCE [LARGE SCALE GENOMIC DNA]</scope>
    <source>
        <strain evidence="7 8">JCM 18565</strain>
    </source>
</reference>
<evidence type="ECO:0000256" key="2">
    <source>
        <dbReference type="ARBA" id="ARBA00006484"/>
    </source>
</evidence>
<name>A0ABQ1CEH8_9MYCO</name>
<comment type="catalytic activity">
    <reaction evidence="5">
        <text>a (3R)-hydroxyacyl-[ACP] + NADP(+) = a 3-oxoacyl-[ACP] + NADPH + H(+)</text>
        <dbReference type="Rhea" id="RHEA:17397"/>
        <dbReference type="Rhea" id="RHEA-COMP:9916"/>
        <dbReference type="Rhea" id="RHEA-COMP:9945"/>
        <dbReference type="ChEBI" id="CHEBI:15378"/>
        <dbReference type="ChEBI" id="CHEBI:57783"/>
        <dbReference type="ChEBI" id="CHEBI:58349"/>
        <dbReference type="ChEBI" id="CHEBI:78776"/>
        <dbReference type="ChEBI" id="CHEBI:78827"/>
        <dbReference type="EC" id="1.1.1.100"/>
    </reaction>
    <physiologicalReaction direction="right-to-left" evidence="5">
        <dbReference type="Rhea" id="RHEA:17399"/>
    </physiologicalReaction>
</comment>
<geneLocation type="plasmid" evidence="7">
    <name>pJCM18565</name>
</geneLocation>
<dbReference type="SUPFAM" id="SSF51735">
    <property type="entry name" value="NAD(P)-binding Rossmann-fold domains"/>
    <property type="match status" value="1"/>
</dbReference>
<accession>A0ABQ1CEH8</accession>
<dbReference type="PANTHER" id="PTHR42879">
    <property type="entry name" value="3-OXOACYL-(ACYL-CARRIER-PROTEIN) REDUCTASE"/>
    <property type="match status" value="1"/>
</dbReference>
<keyword evidence="8" id="KW-1185">Reference proteome</keyword>
<dbReference type="InterPro" id="IPR002347">
    <property type="entry name" value="SDR_fam"/>
</dbReference>
<proteinExistence type="inferred from homology"/>
<dbReference type="PRINTS" id="PR00081">
    <property type="entry name" value="GDHRDH"/>
</dbReference>
<sequence>MVTAGISATRGKDETMTDDTTADRPEPKDLSACSALIVGGTAGIGLASARALATAGVPRIAVVGRNAERGRLAAKSIAEIGAAAHFIAGDAVDPDAATAIAAEAEQTLSGVDILMCTTAADVRPELFINIPTTDICRMLTQLALPSMHMAGAVLPGMRSRRFGVIANVASDAAKTATPGEAVIGAAKAAIVMFTRTIAIEEKRYGIRANALTPSLVHGTASTERITTEGFSAKLFARAAKQAELGVPTADDIAALTVFLCSPAAARLTGQAISVNGGISAA</sequence>
<dbReference type="CDD" id="cd05233">
    <property type="entry name" value="SDR_c"/>
    <property type="match status" value="1"/>
</dbReference>
<keyword evidence="3" id="KW-0964">Secreted</keyword>
<comment type="similarity">
    <text evidence="2">Belongs to the short-chain dehydrogenases/reductases (SDR) family.</text>
</comment>
<gene>
    <name evidence="7" type="ORF">MPRG_61440</name>
</gene>
<dbReference type="Gene3D" id="3.40.50.720">
    <property type="entry name" value="NAD(P)-binding Rossmann-like Domain"/>
    <property type="match status" value="1"/>
</dbReference>
<comment type="caution">
    <text evidence="7">The sequence shown here is derived from an EMBL/GenBank/DDBJ whole genome shotgun (WGS) entry which is preliminary data.</text>
</comment>
<evidence type="ECO:0000256" key="4">
    <source>
        <dbReference type="ARBA" id="ARBA00040781"/>
    </source>
</evidence>
<dbReference type="InterPro" id="IPR050259">
    <property type="entry name" value="SDR"/>
</dbReference>
<evidence type="ECO:0000256" key="3">
    <source>
        <dbReference type="ARBA" id="ARBA00022512"/>
    </source>
</evidence>
<evidence type="ECO:0000313" key="7">
    <source>
        <dbReference type="EMBL" id="GFG82868.1"/>
    </source>
</evidence>
<dbReference type="Pfam" id="PF13561">
    <property type="entry name" value="adh_short_C2"/>
    <property type="match status" value="1"/>
</dbReference>